<feature type="region of interest" description="Disordered" evidence="2">
    <location>
        <begin position="406"/>
        <end position="460"/>
    </location>
</feature>
<evidence type="ECO:0000313" key="4">
    <source>
        <dbReference type="Proteomes" id="UP000279307"/>
    </source>
</evidence>
<gene>
    <name evidence="3" type="ORF">DMN91_013031</name>
</gene>
<dbReference type="AlphaFoldDB" id="A0A3L8D318"/>
<proteinExistence type="predicted"/>
<evidence type="ECO:0000256" key="1">
    <source>
        <dbReference type="SAM" id="Coils"/>
    </source>
</evidence>
<keyword evidence="1" id="KW-0175">Coiled coil</keyword>
<feature type="coiled-coil region" evidence="1">
    <location>
        <begin position="291"/>
        <end position="325"/>
    </location>
</feature>
<feature type="region of interest" description="Disordered" evidence="2">
    <location>
        <begin position="143"/>
        <end position="171"/>
    </location>
</feature>
<feature type="non-terminal residue" evidence="3">
    <location>
        <position position="460"/>
    </location>
</feature>
<sequence length="460" mass="49900">ESSATLPEETEPFCGLEDIPGSPEDRSVLCRVTDIYYGVWTVLSCLYGLQEVCGQCSVLPVPRFRVCEVCGAFCPGSRLARSAGVEPCRAVAILGPSFRARPQLRPSYFCVFGFLAAWCVHYAFAMDNSYLVDEPLPPESPFSCMPSAEVPSTPEGAPECGPSSGPSSDRQLGAAIDLTDITAYPDDDDMSVCSHLSQVSSASRKQHKKRKAANRLSDGDSDGDARARPCDEHTSSVDICARISEYATMIDDIRKKSGKMQGKLSGDMKSLLKQIKDATFISTTRDSPEEVEQLRRSATSMQRKVAALRESNAGLRRAYDEAMAKASIPPPMPVAPPVKPQLRVVANEPGPRVTIVRPDTLARARDGVCPANGRPARVEQATPPIDVQTVTDTVIQTIMAALRQQGVLGSRNRSASRSASRRCRQASRSVSRGRYCDSSDVDPSARYATDPYYAYDDPAS</sequence>
<comment type="caution">
    <text evidence="3">The sequence shown here is derived from an EMBL/GenBank/DDBJ whole genome shotgun (WGS) entry which is preliminary data.</text>
</comment>
<protein>
    <submittedName>
        <fullName evidence="3">Uncharacterized protein</fullName>
    </submittedName>
</protein>
<dbReference type="EMBL" id="QOIP01000113">
    <property type="protein sequence ID" value="RLU14656.1"/>
    <property type="molecule type" value="Genomic_DNA"/>
</dbReference>
<feature type="compositionally biased region" description="Basic residues" evidence="2">
    <location>
        <begin position="204"/>
        <end position="213"/>
    </location>
</feature>
<evidence type="ECO:0000313" key="3">
    <source>
        <dbReference type="EMBL" id="RLU14656.1"/>
    </source>
</evidence>
<organism evidence="3 4">
    <name type="scientific">Ooceraea biroi</name>
    <name type="common">Clonal raider ant</name>
    <name type="synonym">Cerapachys biroi</name>
    <dbReference type="NCBI Taxonomy" id="2015173"/>
    <lineage>
        <taxon>Eukaryota</taxon>
        <taxon>Metazoa</taxon>
        <taxon>Ecdysozoa</taxon>
        <taxon>Arthropoda</taxon>
        <taxon>Hexapoda</taxon>
        <taxon>Insecta</taxon>
        <taxon>Pterygota</taxon>
        <taxon>Neoptera</taxon>
        <taxon>Endopterygota</taxon>
        <taxon>Hymenoptera</taxon>
        <taxon>Apocrita</taxon>
        <taxon>Aculeata</taxon>
        <taxon>Formicoidea</taxon>
        <taxon>Formicidae</taxon>
        <taxon>Dorylinae</taxon>
        <taxon>Ooceraea</taxon>
    </lineage>
</organism>
<evidence type="ECO:0000256" key="2">
    <source>
        <dbReference type="SAM" id="MobiDB-lite"/>
    </source>
</evidence>
<accession>A0A3L8D318</accession>
<feature type="region of interest" description="Disordered" evidence="2">
    <location>
        <begin position="195"/>
        <end position="234"/>
    </location>
</feature>
<dbReference type="Proteomes" id="UP000279307">
    <property type="component" value="Unassembled WGS sequence"/>
</dbReference>
<reference evidence="3 4" key="1">
    <citation type="journal article" date="2018" name="Genome Res.">
        <title>The genomic architecture and molecular evolution of ant odorant receptors.</title>
        <authorList>
            <person name="McKenzie S.K."/>
            <person name="Kronauer D.J.C."/>
        </authorList>
    </citation>
    <scope>NUCLEOTIDE SEQUENCE [LARGE SCALE GENOMIC DNA]</scope>
    <source>
        <strain evidence="3">Clonal line C1</strain>
    </source>
</reference>
<feature type="compositionally biased region" description="Basic and acidic residues" evidence="2">
    <location>
        <begin position="223"/>
        <end position="234"/>
    </location>
</feature>
<name>A0A3L8D318_OOCBI</name>
<feature type="non-terminal residue" evidence="3">
    <location>
        <position position="1"/>
    </location>
</feature>
<feature type="compositionally biased region" description="Low complexity" evidence="2">
    <location>
        <begin position="445"/>
        <end position="460"/>
    </location>
</feature>